<evidence type="ECO:0000313" key="1">
    <source>
        <dbReference type="EMBL" id="KAH0922571.1"/>
    </source>
</evidence>
<proteinExistence type="predicted"/>
<protein>
    <submittedName>
        <fullName evidence="1">Uncharacterized protein</fullName>
    </submittedName>
</protein>
<dbReference type="EMBL" id="JAGKQM010000006">
    <property type="protein sequence ID" value="KAH0922571.1"/>
    <property type="molecule type" value="Genomic_DNA"/>
</dbReference>
<name>A0ABQ8CZZ3_BRANA</name>
<comment type="caution">
    <text evidence="1">The sequence shown here is derived from an EMBL/GenBank/DDBJ whole genome shotgun (WGS) entry which is preliminary data.</text>
</comment>
<gene>
    <name evidence="1" type="ORF">HID58_022589</name>
</gene>
<evidence type="ECO:0000313" key="2">
    <source>
        <dbReference type="Proteomes" id="UP000824890"/>
    </source>
</evidence>
<accession>A0ABQ8CZZ3</accession>
<sequence>VFNLTEVKPHESLETFAAKGDESARECRELIQIMSDAKLANKKSIEEGAERFRRDLLQNLSNHLVSVRKAYCLLIDSSIEEHIASSMSFPAAKGPEEAKSTVRGVMSDDVVRFFNLLTTTQFWATMAYLSREYWKRRCWAITKSMENEIVVEAFMNFRTHTSIICKV</sequence>
<feature type="non-terminal residue" evidence="1">
    <location>
        <position position="1"/>
    </location>
</feature>
<reference evidence="1 2" key="1">
    <citation type="submission" date="2021-05" db="EMBL/GenBank/DDBJ databases">
        <title>Genome Assembly of Synthetic Allotetraploid Brassica napus Reveals Homoeologous Exchanges between Subgenomes.</title>
        <authorList>
            <person name="Davis J.T."/>
        </authorList>
    </citation>
    <scope>NUCLEOTIDE SEQUENCE [LARGE SCALE GENOMIC DNA]</scope>
    <source>
        <strain evidence="2">cv. Da-Ae</strain>
        <tissue evidence="1">Seedling</tissue>
    </source>
</reference>
<organism evidence="1 2">
    <name type="scientific">Brassica napus</name>
    <name type="common">Rape</name>
    <dbReference type="NCBI Taxonomy" id="3708"/>
    <lineage>
        <taxon>Eukaryota</taxon>
        <taxon>Viridiplantae</taxon>
        <taxon>Streptophyta</taxon>
        <taxon>Embryophyta</taxon>
        <taxon>Tracheophyta</taxon>
        <taxon>Spermatophyta</taxon>
        <taxon>Magnoliopsida</taxon>
        <taxon>eudicotyledons</taxon>
        <taxon>Gunneridae</taxon>
        <taxon>Pentapetalae</taxon>
        <taxon>rosids</taxon>
        <taxon>malvids</taxon>
        <taxon>Brassicales</taxon>
        <taxon>Brassicaceae</taxon>
        <taxon>Brassiceae</taxon>
        <taxon>Brassica</taxon>
    </lineage>
</organism>
<keyword evidence="2" id="KW-1185">Reference proteome</keyword>
<dbReference type="Proteomes" id="UP000824890">
    <property type="component" value="Unassembled WGS sequence"/>
</dbReference>